<keyword evidence="8" id="KW-0472">Membrane</keyword>
<dbReference type="InterPro" id="IPR008966">
    <property type="entry name" value="Adhesion_dom_sf"/>
</dbReference>
<comment type="similarity">
    <text evidence="2">Belongs to the serine-aspartate repeat-containing protein (SDr) family.</text>
</comment>
<evidence type="ECO:0000259" key="9">
    <source>
        <dbReference type="Pfam" id="PF10425"/>
    </source>
</evidence>
<dbReference type="Pfam" id="PF10425">
    <property type="entry name" value="SdrG_C_C"/>
    <property type="match status" value="1"/>
</dbReference>
<evidence type="ECO:0000256" key="3">
    <source>
        <dbReference type="ARBA" id="ARBA00022512"/>
    </source>
</evidence>
<evidence type="ECO:0000256" key="5">
    <source>
        <dbReference type="ARBA" id="ARBA00022729"/>
    </source>
</evidence>
<dbReference type="RefSeq" id="WP_154804306.1">
    <property type="nucleotide sequence ID" value="NZ_LR134317.1"/>
</dbReference>
<keyword evidence="8" id="KW-0812">Transmembrane</keyword>
<evidence type="ECO:0000256" key="2">
    <source>
        <dbReference type="ARBA" id="ARBA00007257"/>
    </source>
</evidence>
<keyword evidence="4" id="KW-0964">Secreted</keyword>
<dbReference type="InterPro" id="IPR013783">
    <property type="entry name" value="Ig-like_fold"/>
</dbReference>
<dbReference type="SUPFAM" id="SSF49401">
    <property type="entry name" value="Bacterial adhesins"/>
    <property type="match status" value="3"/>
</dbReference>
<dbReference type="EMBL" id="LR134317">
    <property type="protein sequence ID" value="VEF09638.1"/>
    <property type="molecule type" value="Genomic_DNA"/>
</dbReference>
<feature type="domain" description="SpaA-like prealbumin fold" evidence="10">
    <location>
        <begin position="581"/>
        <end position="668"/>
    </location>
</feature>
<evidence type="ECO:0000256" key="7">
    <source>
        <dbReference type="SAM" id="MobiDB-lite"/>
    </source>
</evidence>
<feature type="domain" description="SpaA-like prealbumin fold" evidence="10">
    <location>
        <begin position="686"/>
        <end position="761"/>
    </location>
</feature>
<evidence type="ECO:0000256" key="4">
    <source>
        <dbReference type="ARBA" id="ARBA00022525"/>
    </source>
</evidence>
<evidence type="ECO:0000256" key="1">
    <source>
        <dbReference type="ARBA" id="ARBA00004168"/>
    </source>
</evidence>
<reference evidence="12 13" key="1">
    <citation type="submission" date="2018-12" db="EMBL/GenBank/DDBJ databases">
        <authorList>
            <consortium name="Pathogen Informatics"/>
        </authorList>
    </citation>
    <scope>NUCLEOTIDE SEQUENCE [LARGE SCALE GENOMIC DNA]</scope>
    <source>
        <strain evidence="12 13">NCTC6180</strain>
    </source>
</reference>
<feature type="domain" description="SpaA-like prealbumin fold" evidence="10">
    <location>
        <begin position="1127"/>
        <end position="1213"/>
    </location>
</feature>
<organism evidence="12 13">
    <name type="scientific">Streptococcus equi subsp. zooepidemicus</name>
    <dbReference type="NCBI Taxonomy" id="40041"/>
    <lineage>
        <taxon>Bacteria</taxon>
        <taxon>Bacillati</taxon>
        <taxon>Bacillota</taxon>
        <taxon>Bacilli</taxon>
        <taxon>Lactobacillales</taxon>
        <taxon>Streptococcaceae</taxon>
        <taxon>Streptococcus</taxon>
    </lineage>
</organism>
<accession>A0A7Z8ZY90</accession>
<feature type="domain" description="SpaA-like prealbumin fold" evidence="10">
    <location>
        <begin position="1281"/>
        <end position="1342"/>
    </location>
</feature>
<evidence type="ECO:0000313" key="13">
    <source>
        <dbReference type="Proteomes" id="UP000269903"/>
    </source>
</evidence>
<dbReference type="InterPro" id="IPR041033">
    <property type="entry name" value="SpaA_PFL_dom_1"/>
</dbReference>
<dbReference type="GO" id="GO:0007155">
    <property type="term" value="P:cell adhesion"/>
    <property type="evidence" value="ECO:0007669"/>
    <property type="project" value="InterPro"/>
</dbReference>
<dbReference type="NCBIfam" id="TIGR01167">
    <property type="entry name" value="LPXTG_anchor"/>
    <property type="match status" value="1"/>
</dbReference>
<dbReference type="PANTHER" id="PTHR36108">
    <property type="entry name" value="COLOSSIN-B-RELATED"/>
    <property type="match status" value="1"/>
</dbReference>
<keyword evidence="8" id="KW-1133">Transmembrane helix</keyword>
<evidence type="ECO:0000256" key="8">
    <source>
        <dbReference type="SAM" id="Phobius"/>
    </source>
</evidence>
<name>A0A7Z8ZY90_STRSZ</name>
<dbReference type="Gene3D" id="2.60.40.10">
    <property type="entry name" value="Immunoglobulins"/>
    <property type="match status" value="5"/>
</dbReference>
<gene>
    <name evidence="12" type="primary">sdrE</name>
    <name evidence="12" type="ORF">NCTC6180_02049</name>
</gene>
<keyword evidence="5" id="KW-0732">Signal</keyword>
<dbReference type="InterPro" id="IPR011266">
    <property type="entry name" value="Adhesin_Fg-bd_dom_2"/>
</dbReference>
<feature type="compositionally biased region" description="Basic and acidic residues" evidence="7">
    <location>
        <begin position="79"/>
        <end position="91"/>
    </location>
</feature>
<evidence type="ECO:0000313" key="12">
    <source>
        <dbReference type="EMBL" id="VEF09638.1"/>
    </source>
</evidence>
<dbReference type="InterPro" id="IPR041171">
    <property type="entry name" value="SDR_Ig"/>
</dbReference>
<comment type="subcellular location">
    <subcellularLocation>
        <location evidence="1">Secreted</location>
        <location evidence="1">Cell wall</location>
        <topology evidence="1">Peptidoglycan-anchor</topology>
    </subcellularLocation>
</comment>
<dbReference type="SUPFAM" id="SSF49478">
    <property type="entry name" value="Cna protein B-type domain"/>
    <property type="match status" value="2"/>
</dbReference>
<feature type="transmembrane region" description="Helical" evidence="8">
    <location>
        <begin position="1373"/>
        <end position="1399"/>
    </location>
</feature>
<feature type="domain" description="SpaA-like prealbumin fold" evidence="10">
    <location>
        <begin position="110"/>
        <end position="196"/>
    </location>
</feature>
<dbReference type="Pfam" id="PF17961">
    <property type="entry name" value="Big_8"/>
    <property type="match status" value="2"/>
</dbReference>
<keyword evidence="6" id="KW-0572">Peptidoglycan-anchor</keyword>
<dbReference type="PANTHER" id="PTHR36108:SF13">
    <property type="entry name" value="COLOSSIN-B-RELATED"/>
    <property type="match status" value="1"/>
</dbReference>
<dbReference type="Pfam" id="PF17802">
    <property type="entry name" value="SpaA"/>
    <property type="match status" value="5"/>
</dbReference>
<sequence length="1409" mass="157111">MMKKRKLLSLVATTGLLFAQFLTPLGQIGALMGYADAKNSITEVVTDGLNNRQTADLPQSETAASKLEETASPAPTTSGDDKSENTTKKSPLELQPRALRVADDLLTRTGSFKVKKVDEDGKTLLGNAKFRLMSDSTNTPVYQTELTTSIAGEATFSNIPPGTYLLKEIHAPSGYQEMTDCYKITVSQDGYTQYTYVKTSVGTEVIPSVAPSTGEAGSTEVRAPKTSGVVTVENYQFTTKNKASGNADYKKLWATSGEFFDMSFTLKVKEGTQPGDSFTIKLSPYLSPNGIREKFISAPPLMLDNQVVATGIYDEKENSYIYTFNDLITRKKNITLTANYTFSPEAKKVDREWYINTYNITNVIDEQKQDSGDFTIDYGEGQYMAGVLNSGLRLRNNVTYLNRTTGEVEYTIYLNNGNKLTDTNYTVKTPTFGVHHYVDLSEHSQDVSFKPEDVSVFRVLLSQKPDKMPYSMSGETNGLEKIATVYDVKTQGITLDDDSFRDKETGQNTAGVLIKVKGTILNSDKYRADVTLSAKWRYTGISWYVSSDAKASAIELGNTSSGSANNIEPTLTIRNYKKKKGSIVFTKQDSEEKKPLKDVTFKLEKKEDDQWRIVDKYKEVRSETDGKLSLIDLDPGEYQLIETKPLDGYLVPSRPVATFTITDQGTEGAVKPSDKVIQNTKPGHQKIKVVKKDEQSSTPLSGATFQLESSKGVVLTGETNQKGEYTFKDLPFGEYLLTEIRAPKGYILDKTPRTIIVGETSNDMAPSTVQPRSVEFRSAPAALTTGKDVSDNIAVKKVEYSSTNGQEFLNVNPNHGENLIARTEFELKKEIKIQKGDYFAVKLSENIDPFGIATGETTSFNIVGTYGILAVGKYDNNSRSIIYTFTDYVEKYEVSRFSTILPYFIDRYTVKRDQDIVVSTSVSNQEYSTNVRVLYTPYYGATDSYSPVNIGSMLTKLDLKQELFTNYVYINPRHESIRNGELYFIGDGSTIINEETSVTLFKAHYNENMPPSWGVNDADLTEEVNIPIVKKNGQIYINFGNNLQYRDSFVMKVVGRYDINSDAPIKTSATLYQNYYNYHGYYTENGRWIPRGPYSEYFTYNAGAVLKSGESSADGAIRVSVTNRKNSVAFTKTNGLEKPLEATFELRRLNSNKTFTSVKTTTSTKDTGTFSFEGMEAGSYEVWETRSPEGYLKPDKAVATFKVDKDGTIKDLTPDNGKIINYPNTAKIIFTKMLASEKGELSPATKEKSATFSLWQLKEASLKETNTVSQAYDEQYYEPVMDNNSVRTVTSDSSGNVLFDKLSPGFYAIKEEKAPDGYVKQQGIVRIFQVDSAGKVIKYQYSKDKSIADKLTEITALETEQLKQFDEIVNKQFVFPMTGGQGIALFMIIGGAMMGIAYLGHRRKQKLNR</sequence>
<protein>
    <submittedName>
        <fullName evidence="12">Pilus subunit</fullName>
    </submittedName>
</protein>
<evidence type="ECO:0000259" key="11">
    <source>
        <dbReference type="Pfam" id="PF17961"/>
    </source>
</evidence>
<proteinExistence type="inferred from homology"/>
<keyword evidence="3" id="KW-0134">Cell wall</keyword>
<dbReference type="Proteomes" id="UP000269903">
    <property type="component" value="Chromosome"/>
</dbReference>
<dbReference type="Gene3D" id="2.60.40.1280">
    <property type="match status" value="2"/>
</dbReference>
<feature type="domain" description="SDR-like Ig" evidence="11">
    <location>
        <begin position="257"/>
        <end position="350"/>
    </location>
</feature>
<feature type="compositionally biased region" description="Polar residues" evidence="7">
    <location>
        <begin position="52"/>
        <end position="63"/>
    </location>
</feature>
<feature type="region of interest" description="Disordered" evidence="7">
    <location>
        <begin position="52"/>
        <end position="95"/>
    </location>
</feature>
<dbReference type="Gene3D" id="2.60.40.1290">
    <property type="match status" value="1"/>
</dbReference>
<evidence type="ECO:0000259" key="10">
    <source>
        <dbReference type="Pfam" id="PF17802"/>
    </source>
</evidence>
<evidence type="ECO:0000256" key="6">
    <source>
        <dbReference type="ARBA" id="ARBA00023088"/>
    </source>
</evidence>
<feature type="domain" description="SDR-like Ig" evidence="11">
    <location>
        <begin position="813"/>
        <end position="913"/>
    </location>
</feature>
<feature type="domain" description="Fibrinogen-binding" evidence="9">
    <location>
        <begin position="948"/>
        <end position="1082"/>
    </location>
</feature>
<dbReference type="InterPro" id="IPR011252">
    <property type="entry name" value="Fibrogen-bd_dom1"/>
</dbReference>